<evidence type="ECO:0000313" key="7">
    <source>
        <dbReference type="Proteomes" id="UP000095767"/>
    </source>
</evidence>
<dbReference type="Gene3D" id="3.40.50.12470">
    <property type="match status" value="1"/>
</dbReference>
<feature type="domain" description="HMA" evidence="5">
    <location>
        <begin position="58"/>
        <end position="122"/>
    </location>
</feature>
<evidence type="ECO:0000313" key="6">
    <source>
        <dbReference type="EMBL" id="OEL31211.1"/>
    </source>
</evidence>
<feature type="compositionally biased region" description="Basic and acidic residues" evidence="4">
    <location>
        <begin position="137"/>
        <end position="197"/>
    </location>
</feature>
<dbReference type="Proteomes" id="UP000095767">
    <property type="component" value="Unassembled WGS sequence"/>
</dbReference>
<evidence type="ECO:0000256" key="2">
    <source>
        <dbReference type="ARBA" id="ARBA00023289"/>
    </source>
</evidence>
<proteinExistence type="inferred from homology"/>
<gene>
    <name evidence="6" type="ORF">BAE44_0007767</name>
</gene>
<accession>A0A1E5W1K1</accession>
<evidence type="ECO:0000256" key="1">
    <source>
        <dbReference type="ARBA" id="ARBA00022723"/>
    </source>
</evidence>
<feature type="compositionally biased region" description="Basic and acidic residues" evidence="4">
    <location>
        <begin position="1"/>
        <end position="50"/>
    </location>
</feature>
<dbReference type="EMBL" id="LWDX02023901">
    <property type="protein sequence ID" value="OEL31211.1"/>
    <property type="molecule type" value="Genomic_DNA"/>
</dbReference>
<evidence type="ECO:0000256" key="3">
    <source>
        <dbReference type="ARBA" id="ARBA00024045"/>
    </source>
</evidence>
<dbReference type="Gene3D" id="3.30.70.100">
    <property type="match status" value="1"/>
</dbReference>
<dbReference type="InterPro" id="IPR036163">
    <property type="entry name" value="HMA_dom_sf"/>
</dbReference>
<comment type="similarity">
    <text evidence="3">Belongs to the HIPP family.</text>
</comment>
<sequence>EAKKEEVEKAKEAAPAEEKPKDAAPAEEKPKDAAAAEEKPKDGEEKKEEAAPAPPPPPEEVEMRVYMHCEGCARKVKKILRRFDGVQSAEPDLKASEVTVKGVFEEAKLAEYVYKRTGKHAAIIKSEPVAPPESAGGDDKAKEEKKAEGGGEEKKDDNKEEKKDGKEGGGGEEKEEKEKEAGAAAAGDEKDKGDKEKDAAAIAAANLYMHYPRFAFPGGYYQPPPLPPPGYVYQPAYPPPSYAPHHQTMAPQIFSDENPNACSVMSKITDSATLQFYIRNLNLYHGESCEGSRETAQIHLHLDLQLLLCCALYQLHYVIQNHPRALEIYQNKLFKYGKISKEDIDKLNKKVSTILNEEFKNRKDYVPSKRDWLSAHWTGFKSTEQILRIQNTGVKPEVLKRVGRSHGYSIRKLQASQSCEDETGKGIDWAVGEALAFATLIVEGNHVIVVRMSRGVNSAIVILSSMTRKLGSGTARLMRSFLL</sequence>
<keyword evidence="7" id="KW-1185">Reference proteome</keyword>
<dbReference type="PANTHER" id="PTHR46195">
    <property type="entry name" value="HEAVY METAL-ASSOCIATED ISOPRENYLATED PLANT PROTEIN 7"/>
    <property type="match status" value="1"/>
</dbReference>
<dbReference type="GO" id="GO:0046872">
    <property type="term" value="F:metal ion binding"/>
    <property type="evidence" value="ECO:0007669"/>
    <property type="project" value="UniProtKB-KW"/>
</dbReference>
<evidence type="ECO:0000256" key="4">
    <source>
        <dbReference type="SAM" id="MobiDB-lite"/>
    </source>
</evidence>
<dbReference type="AlphaFoldDB" id="A0A1E5W1K1"/>
<keyword evidence="1" id="KW-0479">Metal-binding</keyword>
<dbReference type="CDD" id="cd00371">
    <property type="entry name" value="HMA"/>
    <property type="match status" value="1"/>
</dbReference>
<dbReference type="InterPro" id="IPR006121">
    <property type="entry name" value="HMA_dom"/>
</dbReference>
<feature type="region of interest" description="Disordered" evidence="4">
    <location>
        <begin position="1"/>
        <end position="61"/>
    </location>
</feature>
<evidence type="ECO:0000259" key="5">
    <source>
        <dbReference type="PROSITE" id="PS50846"/>
    </source>
</evidence>
<keyword evidence="2" id="KW-0449">Lipoprotein</keyword>
<feature type="region of interest" description="Disordered" evidence="4">
    <location>
        <begin position="124"/>
        <end position="197"/>
    </location>
</feature>
<dbReference type="OrthoDB" id="689350at2759"/>
<dbReference type="STRING" id="888268.A0A1E5W1K1"/>
<dbReference type="InterPro" id="IPR044577">
    <property type="entry name" value="HIPP4/7/8/17/18/19"/>
</dbReference>
<organism evidence="6 7">
    <name type="scientific">Dichanthelium oligosanthes</name>
    <dbReference type="NCBI Taxonomy" id="888268"/>
    <lineage>
        <taxon>Eukaryota</taxon>
        <taxon>Viridiplantae</taxon>
        <taxon>Streptophyta</taxon>
        <taxon>Embryophyta</taxon>
        <taxon>Tracheophyta</taxon>
        <taxon>Spermatophyta</taxon>
        <taxon>Magnoliopsida</taxon>
        <taxon>Liliopsida</taxon>
        <taxon>Poales</taxon>
        <taxon>Poaceae</taxon>
        <taxon>PACMAD clade</taxon>
        <taxon>Panicoideae</taxon>
        <taxon>Panicodae</taxon>
        <taxon>Paniceae</taxon>
        <taxon>Dichantheliinae</taxon>
        <taxon>Dichanthelium</taxon>
    </lineage>
</organism>
<comment type="caution">
    <text evidence="6">The sequence shown here is derived from an EMBL/GenBank/DDBJ whole genome shotgun (WGS) entry which is preliminary data.</text>
</comment>
<reference evidence="6 7" key="1">
    <citation type="submission" date="2016-09" db="EMBL/GenBank/DDBJ databases">
        <title>The draft genome of Dichanthelium oligosanthes: A C3 panicoid grass species.</title>
        <authorList>
            <person name="Studer A.J."/>
            <person name="Schnable J.C."/>
            <person name="Brutnell T.P."/>
        </authorList>
    </citation>
    <scope>NUCLEOTIDE SEQUENCE [LARGE SCALE GENOMIC DNA]</scope>
    <source>
        <strain evidence="7">cv. Kellogg 1175</strain>
        <tissue evidence="6">Leaf</tissue>
    </source>
</reference>
<name>A0A1E5W1K1_9POAL</name>
<keyword evidence="2" id="KW-0636">Prenylation</keyword>
<dbReference type="PANTHER" id="PTHR46195:SF2">
    <property type="entry name" value="HEAVY METAL-ASSOCIATED ISOPRENYLATED PLANT PROTEIN 7"/>
    <property type="match status" value="1"/>
</dbReference>
<dbReference type="SUPFAM" id="SSF55008">
    <property type="entry name" value="HMA, heavy metal-associated domain"/>
    <property type="match status" value="1"/>
</dbReference>
<dbReference type="PROSITE" id="PS50846">
    <property type="entry name" value="HMA_2"/>
    <property type="match status" value="1"/>
</dbReference>
<feature type="non-terminal residue" evidence="6">
    <location>
        <position position="1"/>
    </location>
</feature>
<dbReference type="Pfam" id="PF00403">
    <property type="entry name" value="HMA"/>
    <property type="match status" value="1"/>
</dbReference>
<protein>
    <recommendedName>
        <fullName evidence="5">HMA domain-containing protein</fullName>
    </recommendedName>
</protein>